<accession>A0ABR1ZRF2</accession>
<evidence type="ECO:0000313" key="1">
    <source>
        <dbReference type="EMBL" id="KAK8482981.1"/>
    </source>
</evidence>
<reference evidence="1 2" key="1">
    <citation type="journal article" date="2024" name="G3 (Bethesda)">
        <title>Genome assembly of Hibiscus sabdariffa L. provides insights into metabolisms of medicinal natural products.</title>
        <authorList>
            <person name="Kim T."/>
        </authorList>
    </citation>
    <scope>NUCLEOTIDE SEQUENCE [LARGE SCALE GENOMIC DNA]</scope>
    <source>
        <strain evidence="1">TK-2024</strain>
        <tissue evidence="1">Old leaves</tissue>
    </source>
</reference>
<dbReference type="EMBL" id="JBBPBN010000716">
    <property type="protein sequence ID" value="KAK8482981.1"/>
    <property type="molecule type" value="Genomic_DNA"/>
</dbReference>
<gene>
    <name evidence="1" type="ORF">V6N11_061867</name>
</gene>
<comment type="caution">
    <text evidence="1">The sequence shown here is derived from an EMBL/GenBank/DDBJ whole genome shotgun (WGS) entry which is preliminary data.</text>
</comment>
<dbReference type="Proteomes" id="UP001396334">
    <property type="component" value="Unassembled WGS sequence"/>
</dbReference>
<proteinExistence type="predicted"/>
<name>A0ABR1ZRF2_9ROSI</name>
<organism evidence="1 2">
    <name type="scientific">Hibiscus sabdariffa</name>
    <name type="common">roselle</name>
    <dbReference type="NCBI Taxonomy" id="183260"/>
    <lineage>
        <taxon>Eukaryota</taxon>
        <taxon>Viridiplantae</taxon>
        <taxon>Streptophyta</taxon>
        <taxon>Embryophyta</taxon>
        <taxon>Tracheophyta</taxon>
        <taxon>Spermatophyta</taxon>
        <taxon>Magnoliopsida</taxon>
        <taxon>eudicotyledons</taxon>
        <taxon>Gunneridae</taxon>
        <taxon>Pentapetalae</taxon>
        <taxon>rosids</taxon>
        <taxon>malvids</taxon>
        <taxon>Malvales</taxon>
        <taxon>Malvaceae</taxon>
        <taxon>Malvoideae</taxon>
        <taxon>Hibiscus</taxon>
    </lineage>
</organism>
<keyword evidence="2" id="KW-1185">Reference proteome</keyword>
<sequence length="115" mass="13260">MKALFLRALVESKAIVLCMITSQWLVVGYSQVLNRLMQHIAAVTVATRHQKTSQEASPLLPIFLDCPESEDQFCNTEQSPHSFHIRFEEDTLPAGQRFREDQRLLDLCLHNTLHR</sequence>
<evidence type="ECO:0000313" key="2">
    <source>
        <dbReference type="Proteomes" id="UP001396334"/>
    </source>
</evidence>
<protein>
    <submittedName>
        <fullName evidence="1">Uncharacterized protein</fullName>
    </submittedName>
</protein>